<dbReference type="AlphaFoldDB" id="A0AAN8ILY4"/>
<dbReference type="SUPFAM" id="SSF52047">
    <property type="entry name" value="RNI-like"/>
    <property type="match status" value="1"/>
</dbReference>
<organism evidence="2 3">
    <name type="scientific">Knufia fluminis</name>
    <dbReference type="NCBI Taxonomy" id="191047"/>
    <lineage>
        <taxon>Eukaryota</taxon>
        <taxon>Fungi</taxon>
        <taxon>Dikarya</taxon>
        <taxon>Ascomycota</taxon>
        <taxon>Pezizomycotina</taxon>
        <taxon>Eurotiomycetes</taxon>
        <taxon>Chaetothyriomycetidae</taxon>
        <taxon>Chaetothyriales</taxon>
        <taxon>Trichomeriaceae</taxon>
        <taxon>Knufia</taxon>
    </lineage>
</organism>
<sequence>MPLLSLPVELLNYVYRDLSNDVPDRDAITGLHSLCLTSRRLHDSAKPHLYHNIDLGQCRILPLLLTLRKDSSLASKVKKLQVNQSWNCNYVKAGMILHQTGVLPKLPETHDLPSILTLQADMIDFILSLLPAVEEIDFELNPLGQFYNSRHSYNMPGLHSLKFSNKESNEHLHIEILHELLQAPSLHDLTIATPSPIRILEPLDYAALTSLKELNLYTASMEPDALEDLIRSCPSLESLTYETIAYDMYLGIRPAMPSEIITALQSRKKTLRKLNLTFHSFDYMDVDNDVTHFGDCITDLRYLTKLEELNVPSSILPNTWIVEEMAEEIHPDLQLPTSLKKLEITRVHEGSLPMLGDLSRMVPHDLPNLKNIKLVMSERNEVVESVKQDFVKLGVNVKITSLQ</sequence>
<dbReference type="Gene3D" id="3.80.10.10">
    <property type="entry name" value="Ribonuclease Inhibitor"/>
    <property type="match status" value="1"/>
</dbReference>
<evidence type="ECO:0000313" key="3">
    <source>
        <dbReference type="Proteomes" id="UP001316803"/>
    </source>
</evidence>
<protein>
    <recommendedName>
        <fullName evidence="1">F-box/LRR-repeat protein 15/At3g58940/PEG3-like LRR domain-containing protein</fullName>
    </recommendedName>
</protein>
<comment type="caution">
    <text evidence="2">The sequence shown here is derived from an EMBL/GenBank/DDBJ whole genome shotgun (WGS) entry which is preliminary data.</text>
</comment>
<accession>A0AAN8ILY4</accession>
<evidence type="ECO:0000259" key="1">
    <source>
        <dbReference type="Pfam" id="PF24758"/>
    </source>
</evidence>
<dbReference type="EMBL" id="JAKLMC020000014">
    <property type="protein sequence ID" value="KAK5952612.1"/>
    <property type="molecule type" value="Genomic_DNA"/>
</dbReference>
<dbReference type="Pfam" id="PF24758">
    <property type="entry name" value="LRR_At5g56370"/>
    <property type="match status" value="1"/>
</dbReference>
<evidence type="ECO:0000313" key="2">
    <source>
        <dbReference type="EMBL" id="KAK5952612.1"/>
    </source>
</evidence>
<gene>
    <name evidence="2" type="ORF">OHC33_006204</name>
</gene>
<feature type="domain" description="F-box/LRR-repeat protein 15/At3g58940/PEG3-like LRR" evidence="1">
    <location>
        <begin position="157"/>
        <end position="244"/>
    </location>
</feature>
<reference evidence="2 3" key="1">
    <citation type="submission" date="2022-12" db="EMBL/GenBank/DDBJ databases">
        <title>Genomic features and morphological characterization of a novel Knufia sp. strain isolated from spacecraft assembly facility.</title>
        <authorList>
            <person name="Teixeira M."/>
            <person name="Chander A.M."/>
            <person name="Stajich J.E."/>
            <person name="Venkateswaran K."/>
        </authorList>
    </citation>
    <scope>NUCLEOTIDE SEQUENCE [LARGE SCALE GENOMIC DNA]</scope>
    <source>
        <strain evidence="2 3">FJI-L2-BK-P2</strain>
    </source>
</reference>
<dbReference type="Proteomes" id="UP001316803">
    <property type="component" value="Unassembled WGS sequence"/>
</dbReference>
<keyword evidence="3" id="KW-1185">Reference proteome</keyword>
<dbReference type="InterPro" id="IPR032675">
    <property type="entry name" value="LRR_dom_sf"/>
</dbReference>
<dbReference type="InterPro" id="IPR055411">
    <property type="entry name" value="LRR_FXL15/At3g58940/PEG3-like"/>
</dbReference>
<proteinExistence type="predicted"/>
<name>A0AAN8ILY4_9EURO</name>